<dbReference type="InterPro" id="IPR045122">
    <property type="entry name" value="Csc1-like"/>
</dbReference>
<dbReference type="Proteomes" id="UP000320333">
    <property type="component" value="Unassembled WGS sequence"/>
</dbReference>
<proteinExistence type="inferred from homology"/>
<dbReference type="STRING" id="246404.A0A507FQN6"/>
<feature type="transmembrane region" description="Helical" evidence="8">
    <location>
        <begin position="569"/>
        <end position="601"/>
    </location>
</feature>
<dbReference type="Pfam" id="PF14703">
    <property type="entry name" value="PHM7_cyt"/>
    <property type="match status" value="1"/>
</dbReference>
<keyword evidence="4 8" id="KW-0812">Transmembrane</keyword>
<dbReference type="GO" id="GO:0005227">
    <property type="term" value="F:calcium-activated cation channel activity"/>
    <property type="evidence" value="ECO:0007669"/>
    <property type="project" value="InterPro"/>
</dbReference>
<evidence type="ECO:0000313" key="13">
    <source>
        <dbReference type="Proteomes" id="UP000320333"/>
    </source>
</evidence>
<dbReference type="Pfam" id="PF13967">
    <property type="entry name" value="RSN1_TM"/>
    <property type="match status" value="1"/>
</dbReference>
<feature type="transmembrane region" description="Helical" evidence="8">
    <location>
        <begin position="728"/>
        <end position="749"/>
    </location>
</feature>
<evidence type="ECO:0000256" key="2">
    <source>
        <dbReference type="ARBA" id="ARBA00007779"/>
    </source>
</evidence>
<keyword evidence="13" id="KW-1185">Reference proteome</keyword>
<comment type="similarity">
    <text evidence="2">Belongs to the CSC1 (TC 1.A.17) family.</text>
</comment>
<evidence type="ECO:0000259" key="9">
    <source>
        <dbReference type="Pfam" id="PF02714"/>
    </source>
</evidence>
<keyword evidence="6 8" id="KW-0472">Membrane</keyword>
<comment type="caution">
    <text evidence="12">The sequence shown here is derived from an EMBL/GenBank/DDBJ whole genome shotgun (WGS) entry which is preliminary data.</text>
</comment>
<evidence type="ECO:0000256" key="5">
    <source>
        <dbReference type="ARBA" id="ARBA00022989"/>
    </source>
</evidence>
<accession>A0A507FQN6</accession>
<dbReference type="InterPro" id="IPR003864">
    <property type="entry name" value="CSC1/OSCA1-like_7TM"/>
</dbReference>
<dbReference type="PANTHER" id="PTHR13018:SF5">
    <property type="entry name" value="RE44586P"/>
    <property type="match status" value="1"/>
</dbReference>
<reference evidence="12 13" key="1">
    <citation type="journal article" date="2019" name="Sci. Rep.">
        <title>Comparative genomics of chytrid fungi reveal insights into the obligate biotrophic and pathogenic lifestyle of Synchytrium endobioticum.</title>
        <authorList>
            <person name="van de Vossenberg B.T.L.H."/>
            <person name="Warris S."/>
            <person name="Nguyen H.D.T."/>
            <person name="van Gent-Pelzer M.P.E."/>
            <person name="Joly D.L."/>
            <person name="van de Geest H.C."/>
            <person name="Bonants P.J.M."/>
            <person name="Smith D.S."/>
            <person name="Levesque C.A."/>
            <person name="van der Lee T.A.J."/>
        </authorList>
    </citation>
    <scope>NUCLEOTIDE SEQUENCE [LARGE SCALE GENOMIC DNA]</scope>
    <source>
        <strain evidence="12 13">CBS 675.73</strain>
    </source>
</reference>
<dbReference type="EMBL" id="QEAP01000002">
    <property type="protein sequence ID" value="TPX78582.1"/>
    <property type="molecule type" value="Genomic_DNA"/>
</dbReference>
<dbReference type="AlphaFoldDB" id="A0A507FQN6"/>
<comment type="subcellular location">
    <subcellularLocation>
        <location evidence="1">Membrane</location>
        <topology evidence="1">Multi-pass membrane protein</topology>
    </subcellularLocation>
</comment>
<feature type="region of interest" description="Disordered" evidence="7">
    <location>
        <begin position="287"/>
        <end position="306"/>
    </location>
</feature>
<keyword evidence="5 8" id="KW-1133">Transmembrane helix</keyword>
<feature type="transmembrane region" description="Helical" evidence="8">
    <location>
        <begin position="153"/>
        <end position="173"/>
    </location>
</feature>
<feature type="transmembrane region" description="Helical" evidence="8">
    <location>
        <begin position="651"/>
        <end position="674"/>
    </location>
</feature>
<feature type="region of interest" description="Disordered" evidence="7">
    <location>
        <begin position="779"/>
        <end position="826"/>
    </location>
</feature>
<evidence type="ECO:0000256" key="7">
    <source>
        <dbReference type="SAM" id="MobiDB-lite"/>
    </source>
</evidence>
<evidence type="ECO:0000256" key="4">
    <source>
        <dbReference type="ARBA" id="ARBA00022692"/>
    </source>
</evidence>
<feature type="region of interest" description="Disordered" evidence="7">
    <location>
        <begin position="925"/>
        <end position="955"/>
    </location>
</feature>
<keyword evidence="3" id="KW-0813">Transport</keyword>
<feature type="domain" description="CSC1/OSCA1-like cytosolic" evidence="11">
    <location>
        <begin position="198"/>
        <end position="421"/>
    </location>
</feature>
<feature type="domain" description="CSC1/OSCA1-like 7TM region" evidence="9">
    <location>
        <begin position="442"/>
        <end position="707"/>
    </location>
</feature>
<organism evidence="12 13">
    <name type="scientific">Chytriomyces confervae</name>
    <dbReference type="NCBI Taxonomy" id="246404"/>
    <lineage>
        <taxon>Eukaryota</taxon>
        <taxon>Fungi</taxon>
        <taxon>Fungi incertae sedis</taxon>
        <taxon>Chytridiomycota</taxon>
        <taxon>Chytridiomycota incertae sedis</taxon>
        <taxon>Chytridiomycetes</taxon>
        <taxon>Chytridiales</taxon>
        <taxon>Chytriomycetaceae</taxon>
        <taxon>Chytriomyces</taxon>
    </lineage>
</organism>
<feature type="transmembrane region" description="Helical" evidence="8">
    <location>
        <begin position="442"/>
        <end position="463"/>
    </location>
</feature>
<feature type="transmembrane region" description="Helical" evidence="8">
    <location>
        <begin position="483"/>
        <end position="507"/>
    </location>
</feature>
<name>A0A507FQN6_9FUNG</name>
<feature type="compositionally biased region" description="Polar residues" evidence="7">
    <location>
        <begin position="845"/>
        <end position="861"/>
    </location>
</feature>
<protein>
    <recommendedName>
        <fullName evidence="14">CSC1/OSCA1-like 7TM region domain-containing protein</fullName>
    </recommendedName>
</protein>
<feature type="region of interest" description="Disordered" evidence="7">
    <location>
        <begin position="845"/>
        <end position="865"/>
    </location>
</feature>
<evidence type="ECO:0000313" key="12">
    <source>
        <dbReference type="EMBL" id="TPX78582.1"/>
    </source>
</evidence>
<evidence type="ECO:0000256" key="3">
    <source>
        <dbReference type="ARBA" id="ARBA00022448"/>
    </source>
</evidence>
<dbReference type="InterPro" id="IPR032880">
    <property type="entry name" value="CSC1/OSCA1-like_N"/>
</dbReference>
<feature type="transmembrane region" description="Helical" evidence="8">
    <location>
        <begin position="686"/>
        <end position="708"/>
    </location>
</feature>
<dbReference type="Pfam" id="PF02714">
    <property type="entry name" value="RSN1_7TM"/>
    <property type="match status" value="1"/>
</dbReference>
<feature type="compositionally biased region" description="Low complexity" evidence="7">
    <location>
        <begin position="779"/>
        <end position="791"/>
    </location>
</feature>
<evidence type="ECO:0000259" key="11">
    <source>
        <dbReference type="Pfam" id="PF14703"/>
    </source>
</evidence>
<dbReference type="PANTHER" id="PTHR13018">
    <property type="entry name" value="PROBABLE MEMBRANE PROTEIN DUF221-RELATED"/>
    <property type="match status" value="1"/>
</dbReference>
<dbReference type="InterPro" id="IPR027815">
    <property type="entry name" value="CSC1/OSCA1-like_cyt"/>
</dbReference>
<feature type="transmembrane region" description="Helical" evidence="8">
    <location>
        <begin position="84"/>
        <end position="103"/>
    </location>
</feature>
<evidence type="ECO:0000256" key="8">
    <source>
        <dbReference type="SAM" id="Phobius"/>
    </source>
</evidence>
<feature type="domain" description="CSC1/OSCA1-like N-terminal transmembrane" evidence="10">
    <location>
        <begin position="39"/>
        <end position="170"/>
    </location>
</feature>
<dbReference type="GO" id="GO:0005886">
    <property type="term" value="C:plasma membrane"/>
    <property type="evidence" value="ECO:0007669"/>
    <property type="project" value="TreeGrafter"/>
</dbReference>
<evidence type="ECO:0000256" key="1">
    <source>
        <dbReference type="ARBA" id="ARBA00004141"/>
    </source>
</evidence>
<feature type="transmembrane region" description="Helical" evidence="8">
    <location>
        <begin position="528"/>
        <end position="549"/>
    </location>
</feature>
<evidence type="ECO:0000256" key="6">
    <source>
        <dbReference type="ARBA" id="ARBA00023136"/>
    </source>
</evidence>
<feature type="transmembrane region" description="Helical" evidence="8">
    <location>
        <begin position="622"/>
        <end position="645"/>
    </location>
</feature>
<evidence type="ECO:0000259" key="10">
    <source>
        <dbReference type="Pfam" id="PF13967"/>
    </source>
</evidence>
<gene>
    <name evidence="12" type="ORF">CcCBS67573_g00175</name>
</gene>
<sequence length="1105" mass="122713">MHFNDTDTPGDSPFLNNSIGVSAALVSFSVVGGGRALRKGRPPRLPTGFFSWMGTVWRVNEAFILRTVGLDGVMYLRFLKTSSIMFSLLSLLGLGVIMPTNYLSHPLPASGGGSLYNHSHQPQPPMDPAAQEKAFLKLLTIENVPANSPLLRVHLLFTWLFSFIAYACLIAYYRAHVNLKHHYTASVLKRTSLSKIEHRSIVLFNLPVDLQQEVDLAAYFNDLEIGRVENVVVCRQWFKLREATKKRMAYLQAIERLFADCVRSGYVKNTPHPESIDSRSSVSIGDVRAEEAGSENDSAPLLGTNRRSSLSDIADPGLREVMSRLNAMKRSVRPKHRTGFMGLTGDLVDSADFYCEKYMFWDSVVKELRMVPESSPCTAVAFVTFESPQSAVIASQIMMTKRPYACFAKMAPEPRDIYWPNLSSRTATASLKLFRSLLMNSISIVIFLSSIMLAAFSAVVPSWKELPFLKELFDELSDRMKEYLSQIVPVLLFTGWTSLLPFLLIVICQLQGLEAESWIEQAVFSKYYTYQVLNLLLYIAGLTFWRQLLGHGEKKSSPLDVVGDFMPKASSPIICYVIIQTFAIAPAQLLHVGPLILTWIYRNSPWSRNSPRDTSDAYFPSLLTSLNYGISYTIPAVIWVVGLTYSCIAPLILPFCSCFFFLSYFMHKYILLYIHVPKYETGGMHVPIVVARLMTGIAIFQFSMMGVLAIKYGNSWDEPGKAGEWSNYAQMVIGVLPLLFINLLMYWWFRNGYEKLVTNLPMEVLGKVLRDARNAEAAESSGLASSSPLSGSRRRNETVPTPRSKRARVFGSSTNGRAGTVGSAPRVEQSVNAAEILGSPTVRRISSSSLGESYRSPSSLKGSLHRRASERIEAIMSIVSENPDAEASVFEDESSIVLGPTLPQQQLEQQSQRRDSSSSFNIDQHVVDTHGPEDDSDEDVNGAPSPHLEPPATRVPGILDAPFASGAIPKGDEQMLLLGEDTTVAVGEDARSLGGFKILETVKEDLQNYTYIHPALIGRLPVVWLDLWTQPEALIEARAEQICAQKNLVKRMIDMQKAGVAVILNDNGEMRIDVGSAQPVQEVRVGFFASLVEGIMGWANLQMAS</sequence>
<evidence type="ECO:0008006" key="14">
    <source>
        <dbReference type="Google" id="ProtNLM"/>
    </source>
</evidence>
<feature type="transmembrane region" description="Helical" evidence="8">
    <location>
        <begin position="19"/>
        <end position="37"/>
    </location>
</feature>
<dbReference type="OrthoDB" id="1689567at2759"/>